<dbReference type="InterPro" id="IPR039426">
    <property type="entry name" value="TonB-dep_rcpt-like"/>
</dbReference>
<keyword evidence="4 8" id="KW-0812">Transmembrane</keyword>
<evidence type="ECO:0000259" key="11">
    <source>
        <dbReference type="Pfam" id="PF00593"/>
    </source>
</evidence>
<dbReference type="SUPFAM" id="SSF56935">
    <property type="entry name" value="Porins"/>
    <property type="match status" value="1"/>
</dbReference>
<feature type="signal peptide" evidence="10">
    <location>
        <begin position="1"/>
        <end position="17"/>
    </location>
</feature>
<dbReference type="NCBIfam" id="TIGR04056">
    <property type="entry name" value="OMP_RagA_SusC"/>
    <property type="match status" value="1"/>
</dbReference>
<feature type="chain" id="PRO_5031112311" evidence="10">
    <location>
        <begin position="18"/>
        <end position="1160"/>
    </location>
</feature>
<evidence type="ECO:0000256" key="9">
    <source>
        <dbReference type="RuleBase" id="RU003357"/>
    </source>
</evidence>
<dbReference type="InterPro" id="IPR037066">
    <property type="entry name" value="Plug_dom_sf"/>
</dbReference>
<dbReference type="Pfam" id="PF00593">
    <property type="entry name" value="TonB_dep_Rec_b-barrel"/>
    <property type="match status" value="1"/>
</dbReference>
<dbReference type="Gene3D" id="2.170.130.10">
    <property type="entry name" value="TonB-dependent receptor, plug domain"/>
    <property type="match status" value="1"/>
</dbReference>
<dbReference type="InterPro" id="IPR012910">
    <property type="entry name" value="Plug_dom"/>
</dbReference>
<keyword evidence="14" id="KW-1185">Reference proteome</keyword>
<evidence type="ECO:0000256" key="5">
    <source>
        <dbReference type="ARBA" id="ARBA00023077"/>
    </source>
</evidence>
<dbReference type="GeneID" id="93099448"/>
<evidence type="ECO:0000256" key="2">
    <source>
        <dbReference type="ARBA" id="ARBA00022448"/>
    </source>
</evidence>
<dbReference type="EMBL" id="JACIES010000002">
    <property type="protein sequence ID" value="MBB4025335.1"/>
    <property type="molecule type" value="Genomic_DNA"/>
</dbReference>
<proteinExistence type="inferred from homology"/>
<sequence>MKLGVFLMVVFITNVTAGTLAQKTMTVTGSQLSFKEIFSEIHKQTGYTVVYNNHRLNSDYRLNVNFKNTRLDVVLREILEGTGLTYELMDEFIILSALPAEPQKGKIILGKVTDGKKIPMPGVTVRLDSATVGTASDVNGMFRLSLPMEKGTLVFSFVGYKTKKVNFSAATRDTIRVVLEEDVSDLDEVTVVAYGSQKRRLMTSAVSSIKGSEIQELPTHSLESLLQGRMAGVEVNNLSGAPGGGGSIVAIRGYTSIGAKGEGEDREYGTPLYVVDGVPIQSFTSSVTGANTIADLDPAMIESIEVLKDAAAAALYGSRAGNGVILITTKKGRVGKSQLSAKFSYSASWLPKTPEVTGGHGERMYALNALKRTVEPYYDVKTKEWKVPTSYEEVYNLVGKDMGPVYNYFWGGRDKIAPEVPYLQDSLNPFFNNSTDWWRYMYRTAKVINANLQMSGGNEAMQYIVGVGYFKEEGIIISSDFQRATLSANISSKPMRHLKMDFMSTFTYSDRSRGEAERGLSSKIQGISVDPNRTSSLLPGDSYVKEYMMEDLNSKIEKNNSYTARLNLKLDYEFIRDLHLSVSGSLDFNQQNLNKFTPSTLDRQNHFSKSEGDISRSIMMLNENLLNYKFKIKHDHQFGVLLGLSFEKDQKFNNSGSGLKGPNDYVHYVGKGWGGASNIVYSGGYAKGAYTYGSSLTEETMCSYFGRLSYNYKEKYILEGTIRRDGSSVFGEKVRWATFPSVSAGWAFSEEPFMKRFYWLSFGKLRGSWGTSGQKFSQPYLAQGLFSAYAYTFLGQYGMTANKKGGLINRKLSWESTDQYNLGLDLDLMDYRFKMVLDYYYRYTKDQLNQVDLPGDTYLFDMQWQNVLETSNEGIELELQANILRETAVKWRMKLTASRNWSRFEKSYTGMDYKEQVIGKPLYQMRAYKTDGFYNTMDEVPYIYLASGVKQPLYDMGINEGIFYPGTRRILDLNGDGQITEDDQYFASSPLPQMHGGIFCDLRWKDFDLSMAFNYSLGRHILRVYDDYSLQPWETPENSIRVDLRKVHAWENKNTKNPKYPRLQSYKNNGDQFVGLYDSDIENIHLLRLKQLTLGYNLNENVSKKFGLSSARIYVTAENLFLLSNYSGLDPEIVSIFDGIDALGSYPLPRKFTIGLSVNF</sequence>
<keyword evidence="6 8" id="KW-0472">Membrane</keyword>
<evidence type="ECO:0000256" key="4">
    <source>
        <dbReference type="ARBA" id="ARBA00022692"/>
    </source>
</evidence>
<dbReference type="OrthoDB" id="1109428at2"/>
<protein>
    <submittedName>
        <fullName evidence="13">TonB-linked SusC/RagA family outer membrane protein</fullName>
    </submittedName>
</protein>
<comment type="subcellular location">
    <subcellularLocation>
        <location evidence="1 8">Cell outer membrane</location>
        <topology evidence="1 8">Multi-pass membrane protein</topology>
    </subcellularLocation>
</comment>
<keyword evidence="7 8" id="KW-0998">Cell outer membrane</keyword>
<evidence type="ECO:0000256" key="3">
    <source>
        <dbReference type="ARBA" id="ARBA00022452"/>
    </source>
</evidence>
<evidence type="ECO:0000256" key="10">
    <source>
        <dbReference type="SAM" id="SignalP"/>
    </source>
</evidence>
<keyword evidence="2 8" id="KW-0813">Transport</keyword>
<dbReference type="PROSITE" id="PS52016">
    <property type="entry name" value="TONB_DEPENDENT_REC_3"/>
    <property type="match status" value="1"/>
</dbReference>
<evidence type="ECO:0000313" key="13">
    <source>
        <dbReference type="EMBL" id="MBB4025335.1"/>
    </source>
</evidence>
<evidence type="ECO:0000313" key="14">
    <source>
        <dbReference type="Proteomes" id="UP000546007"/>
    </source>
</evidence>
<feature type="domain" description="TonB-dependent receptor plug" evidence="12">
    <location>
        <begin position="202"/>
        <end position="324"/>
    </location>
</feature>
<comment type="caution">
    <text evidence="13">The sequence shown here is derived from an EMBL/GenBank/DDBJ whole genome shotgun (WGS) entry which is preliminary data.</text>
</comment>
<keyword evidence="10" id="KW-0732">Signal</keyword>
<dbReference type="NCBIfam" id="TIGR04057">
    <property type="entry name" value="SusC_RagA_signa"/>
    <property type="match status" value="1"/>
</dbReference>
<dbReference type="InterPro" id="IPR023997">
    <property type="entry name" value="TonB-dep_OMP_SusC/RagA_CS"/>
</dbReference>
<accession>A0A7W6HV41</accession>
<dbReference type="Pfam" id="PF07715">
    <property type="entry name" value="Plug"/>
    <property type="match status" value="1"/>
</dbReference>
<dbReference type="Gene3D" id="2.40.170.20">
    <property type="entry name" value="TonB-dependent receptor, beta-barrel domain"/>
    <property type="match status" value="1"/>
</dbReference>
<keyword evidence="3 8" id="KW-1134">Transmembrane beta strand</keyword>
<evidence type="ECO:0000256" key="1">
    <source>
        <dbReference type="ARBA" id="ARBA00004571"/>
    </source>
</evidence>
<evidence type="ECO:0000259" key="12">
    <source>
        <dbReference type="Pfam" id="PF07715"/>
    </source>
</evidence>
<dbReference type="Proteomes" id="UP000546007">
    <property type="component" value="Unassembled WGS sequence"/>
</dbReference>
<organism evidence="13 14">
    <name type="scientific">Butyricimonas faecihominis</name>
    <dbReference type="NCBI Taxonomy" id="1472416"/>
    <lineage>
        <taxon>Bacteria</taxon>
        <taxon>Pseudomonadati</taxon>
        <taxon>Bacteroidota</taxon>
        <taxon>Bacteroidia</taxon>
        <taxon>Bacteroidales</taxon>
        <taxon>Odoribacteraceae</taxon>
        <taxon>Butyricimonas</taxon>
    </lineage>
</organism>
<keyword evidence="5 9" id="KW-0798">TonB box</keyword>
<dbReference type="SUPFAM" id="SSF49464">
    <property type="entry name" value="Carboxypeptidase regulatory domain-like"/>
    <property type="match status" value="1"/>
</dbReference>
<evidence type="ECO:0000256" key="6">
    <source>
        <dbReference type="ARBA" id="ARBA00023136"/>
    </source>
</evidence>
<feature type="domain" description="TonB-dependent receptor-like beta-barrel" evidence="11">
    <location>
        <begin position="559"/>
        <end position="921"/>
    </location>
</feature>
<evidence type="ECO:0000256" key="7">
    <source>
        <dbReference type="ARBA" id="ARBA00023237"/>
    </source>
</evidence>
<dbReference type="InterPro" id="IPR023996">
    <property type="entry name" value="TonB-dep_OMP_SusC/RagA"/>
</dbReference>
<dbReference type="AlphaFoldDB" id="A0A7W6HV41"/>
<dbReference type="InterPro" id="IPR000531">
    <property type="entry name" value="Beta-barrel_TonB"/>
</dbReference>
<reference evidence="13 14" key="1">
    <citation type="submission" date="2020-08" db="EMBL/GenBank/DDBJ databases">
        <title>Genomic Encyclopedia of Type Strains, Phase IV (KMG-IV): sequencing the most valuable type-strain genomes for metagenomic binning, comparative biology and taxonomic classification.</title>
        <authorList>
            <person name="Goeker M."/>
        </authorList>
    </citation>
    <scope>NUCLEOTIDE SEQUENCE [LARGE SCALE GENOMIC DNA]</scope>
    <source>
        <strain evidence="13 14">DSM 105721</strain>
    </source>
</reference>
<dbReference type="Gene3D" id="2.60.40.1120">
    <property type="entry name" value="Carboxypeptidase-like, regulatory domain"/>
    <property type="match status" value="1"/>
</dbReference>
<comment type="similarity">
    <text evidence="8 9">Belongs to the TonB-dependent receptor family.</text>
</comment>
<gene>
    <name evidence="13" type="ORF">GGR14_001107</name>
</gene>
<dbReference type="InterPro" id="IPR036942">
    <property type="entry name" value="Beta-barrel_TonB_sf"/>
</dbReference>
<dbReference type="InterPro" id="IPR008969">
    <property type="entry name" value="CarboxyPept-like_regulatory"/>
</dbReference>
<dbReference type="Pfam" id="PF13715">
    <property type="entry name" value="CarbopepD_reg_2"/>
    <property type="match status" value="1"/>
</dbReference>
<name>A0A7W6HV41_9BACT</name>
<dbReference type="RefSeq" id="WP_124315606.1">
    <property type="nucleotide sequence ID" value="NZ_AP028155.1"/>
</dbReference>
<dbReference type="GO" id="GO:0009279">
    <property type="term" value="C:cell outer membrane"/>
    <property type="evidence" value="ECO:0007669"/>
    <property type="project" value="UniProtKB-SubCell"/>
</dbReference>
<evidence type="ECO:0000256" key="8">
    <source>
        <dbReference type="PROSITE-ProRule" id="PRU01360"/>
    </source>
</evidence>